<sequence length="426" mass="48662">MKSTLGAIIIALICPLTLLAQSNYKPGYVVNIQGDTLKGFINYREWTRNPEQVSFKSSLADEESKEFNITNAKAFAVDSFEYYERHNVKVSMDSLDINAVNPGVNKDTLAKTVFLRIISKGTHIALYRYTDKLKRRFYISETNKLLEPEELAFHAHFDRQELTAMVYIRRYRTQLLYIAQKYRPDDLKLRRTISNADYNEDELKNLVSRINGSSDPRYTKQGSSGTRWFAGVSANHYSLKYTGAIPLADASASGRVTPKLDGGIDFLPFKAVQRFYIRVELAIDYHQYDYHHREPYSTPTGATIDLHVKQFNTSLTPQVIYNLYNAAQLKVFLDMGIAITNSNYGHYRLISSYDSGAFPSNVQEKYPEFNFLWMTFPLKAGVAIGRQFELYAGYVPKAPISDGKYTRFQGNLTSYSAGINFYIGKK</sequence>
<dbReference type="RefSeq" id="WP_147031485.1">
    <property type="nucleotide sequence ID" value="NZ_CP042436.1"/>
</dbReference>
<organism evidence="1 2">
    <name type="scientific">Mucilaginibacter ginsenosidivorans</name>
    <dbReference type="NCBI Taxonomy" id="398053"/>
    <lineage>
        <taxon>Bacteria</taxon>
        <taxon>Pseudomonadati</taxon>
        <taxon>Bacteroidota</taxon>
        <taxon>Sphingobacteriia</taxon>
        <taxon>Sphingobacteriales</taxon>
        <taxon>Sphingobacteriaceae</taxon>
        <taxon>Mucilaginibacter</taxon>
    </lineage>
</organism>
<keyword evidence="2" id="KW-1185">Reference proteome</keyword>
<name>A0A5B8UVH4_9SPHI</name>
<evidence type="ECO:0000313" key="2">
    <source>
        <dbReference type="Proteomes" id="UP000321479"/>
    </source>
</evidence>
<dbReference type="KEGG" id="mgin:FRZ54_10075"/>
<gene>
    <name evidence="1" type="ORF">FRZ54_10075</name>
</gene>
<evidence type="ECO:0008006" key="3">
    <source>
        <dbReference type="Google" id="ProtNLM"/>
    </source>
</evidence>
<protein>
    <recommendedName>
        <fullName evidence="3">Outer membrane beta-barrel protein</fullName>
    </recommendedName>
</protein>
<dbReference type="EMBL" id="CP042436">
    <property type="protein sequence ID" value="QEC62909.1"/>
    <property type="molecule type" value="Genomic_DNA"/>
</dbReference>
<evidence type="ECO:0000313" key="1">
    <source>
        <dbReference type="EMBL" id="QEC62909.1"/>
    </source>
</evidence>
<reference evidence="1 2" key="1">
    <citation type="journal article" date="2017" name="Curr. Microbiol.">
        <title>Mucilaginibacter ginsenosidivorans sp. nov., Isolated from Soil of Ginseng Field.</title>
        <authorList>
            <person name="Kim M.M."/>
            <person name="Siddiqi M.Z."/>
            <person name="Im W.T."/>
        </authorList>
    </citation>
    <scope>NUCLEOTIDE SEQUENCE [LARGE SCALE GENOMIC DNA]</scope>
    <source>
        <strain evidence="1 2">Gsoil 3017</strain>
    </source>
</reference>
<dbReference type="AlphaFoldDB" id="A0A5B8UVH4"/>
<dbReference type="OrthoDB" id="677565at2"/>
<accession>A0A5B8UVH4</accession>
<proteinExistence type="predicted"/>
<dbReference type="Proteomes" id="UP000321479">
    <property type="component" value="Chromosome"/>
</dbReference>